<dbReference type="Proteomes" id="UP000245133">
    <property type="component" value="Unassembled WGS sequence"/>
</dbReference>
<protein>
    <submittedName>
        <fullName evidence="1">Uncharacterized protein</fullName>
    </submittedName>
</protein>
<evidence type="ECO:0000313" key="2">
    <source>
        <dbReference type="Proteomes" id="UP000245133"/>
    </source>
</evidence>
<evidence type="ECO:0000313" key="1">
    <source>
        <dbReference type="EMBL" id="GBF50745.1"/>
    </source>
</evidence>
<dbReference type="AlphaFoldDB" id="A0A2P2E1I1"/>
<gene>
    <name evidence="1" type="ORF">LPTSP4_22720</name>
</gene>
<reference evidence="1 2" key="1">
    <citation type="submission" date="2018-02" db="EMBL/GenBank/DDBJ databases">
        <title>Novel Leptospira species isolated from soil and water in Japan.</title>
        <authorList>
            <person name="Nakao R."/>
            <person name="Masuzawa T."/>
        </authorList>
    </citation>
    <scope>NUCLEOTIDE SEQUENCE [LARGE SCALE GENOMIC DNA]</scope>
    <source>
        <strain evidence="1 2">YH101</strain>
    </source>
</reference>
<comment type="caution">
    <text evidence="1">The sequence shown here is derived from an EMBL/GenBank/DDBJ whole genome shotgun (WGS) entry which is preliminary data.</text>
</comment>
<proteinExistence type="predicted"/>
<keyword evidence="2" id="KW-1185">Reference proteome</keyword>
<organism evidence="1 2">
    <name type="scientific">Leptospira ryugenii</name>
    <dbReference type="NCBI Taxonomy" id="1917863"/>
    <lineage>
        <taxon>Bacteria</taxon>
        <taxon>Pseudomonadati</taxon>
        <taxon>Spirochaetota</taxon>
        <taxon>Spirochaetia</taxon>
        <taxon>Leptospirales</taxon>
        <taxon>Leptospiraceae</taxon>
        <taxon>Leptospira</taxon>
    </lineage>
</organism>
<dbReference type="EMBL" id="BFBB01000007">
    <property type="protein sequence ID" value="GBF50745.1"/>
    <property type="molecule type" value="Genomic_DNA"/>
</dbReference>
<accession>A0A2P2E1I1</accession>
<sequence length="337" mass="36117">MESGLGRLSPADFSKKDITSFSIPSLNITGIISENRIQLTADNLTSLTPLVAKFTTTGKSVTVNGVEQISEVTINSFDTNLTYVVTALDNSTKSYVVTLTAPRTYGSSSLRVWLRADSLALNDGDAVQTWNDVSGFGNNATQSVVSQRPILKKNQIGTLSTVQFRSGNTQRLDFSGATGLYITNSGSFFVVMKLIGTNALGTTILNLHRAQGREFSLVHLTGQFLVCRNGLACAQSSGFALPFNSYVAIGSFQNANTTVTELWNGDFKGSISAVGADFDYSGGGTPGEGYLNNGNLDADIAEVLFFNTLITQNEQDKIFCYLRAKYNLTATTTSCGN</sequence>
<name>A0A2P2E1I1_9LEPT</name>
<dbReference type="Gene3D" id="2.60.40.2340">
    <property type="match status" value="1"/>
</dbReference>